<accession>A0A167L910</accession>
<feature type="compositionally biased region" description="Low complexity" evidence="1">
    <location>
        <begin position="32"/>
        <end position="55"/>
    </location>
</feature>
<name>A0A167L910_9HYPO</name>
<dbReference type="Proteomes" id="UP000076863">
    <property type="component" value="Unassembled WGS sequence"/>
</dbReference>
<gene>
    <name evidence="2" type="ORF">BBO_00638</name>
</gene>
<dbReference type="AlphaFoldDB" id="A0A167L910"/>
<dbReference type="OrthoDB" id="5153577at2759"/>
<sequence length="96" mass="9619">MLMNSLASIQAAGVYTANTVPIEKTYGMPASAKNGAGKAAPGATKATTATNNDDVGAGDGAGGASPKKEAPPTNQQSTGESEETGQQRPIKREPTE</sequence>
<keyword evidence="3" id="KW-1185">Reference proteome</keyword>
<comment type="caution">
    <text evidence="2">The sequence shown here is derived from an EMBL/GenBank/DDBJ whole genome shotgun (WGS) entry which is preliminary data.</text>
</comment>
<organism evidence="2 3">
    <name type="scientific">Beauveria brongniartii RCEF 3172</name>
    <dbReference type="NCBI Taxonomy" id="1081107"/>
    <lineage>
        <taxon>Eukaryota</taxon>
        <taxon>Fungi</taxon>
        <taxon>Dikarya</taxon>
        <taxon>Ascomycota</taxon>
        <taxon>Pezizomycotina</taxon>
        <taxon>Sordariomycetes</taxon>
        <taxon>Hypocreomycetidae</taxon>
        <taxon>Hypocreales</taxon>
        <taxon>Cordycipitaceae</taxon>
        <taxon>Beauveria</taxon>
        <taxon>Beauveria brongniartii</taxon>
    </lineage>
</organism>
<proteinExistence type="predicted"/>
<dbReference type="EMBL" id="AZHA01000001">
    <property type="protein sequence ID" value="OAA52797.1"/>
    <property type="molecule type" value="Genomic_DNA"/>
</dbReference>
<feature type="compositionally biased region" description="Polar residues" evidence="1">
    <location>
        <begin position="72"/>
        <end position="87"/>
    </location>
</feature>
<feature type="region of interest" description="Disordered" evidence="1">
    <location>
        <begin position="27"/>
        <end position="96"/>
    </location>
</feature>
<reference evidence="2 3" key="1">
    <citation type="journal article" date="2016" name="Genome Biol. Evol.">
        <title>Divergent and convergent evolution of fungal pathogenicity.</title>
        <authorList>
            <person name="Shang Y."/>
            <person name="Xiao G."/>
            <person name="Zheng P."/>
            <person name="Cen K."/>
            <person name="Zhan S."/>
            <person name="Wang C."/>
        </authorList>
    </citation>
    <scope>NUCLEOTIDE SEQUENCE [LARGE SCALE GENOMIC DNA]</scope>
    <source>
        <strain evidence="2 3">RCEF 3172</strain>
    </source>
</reference>
<protein>
    <submittedName>
        <fullName evidence="2">Uncharacterized protein</fullName>
    </submittedName>
</protein>
<evidence type="ECO:0000256" key="1">
    <source>
        <dbReference type="SAM" id="MobiDB-lite"/>
    </source>
</evidence>
<evidence type="ECO:0000313" key="2">
    <source>
        <dbReference type="EMBL" id="OAA52797.1"/>
    </source>
</evidence>
<evidence type="ECO:0000313" key="3">
    <source>
        <dbReference type="Proteomes" id="UP000076863"/>
    </source>
</evidence>